<gene>
    <name evidence="1" type="ORF">TCM_005382</name>
</gene>
<accession>A0A061DUF6</accession>
<protein>
    <submittedName>
        <fullName evidence="1">Uncharacterized protein</fullName>
    </submittedName>
</protein>
<reference evidence="1 2" key="1">
    <citation type="journal article" date="2013" name="Genome Biol.">
        <title>The genome sequence of the most widely cultivated cacao type and its use to identify candidate genes regulating pod color.</title>
        <authorList>
            <person name="Motamayor J.C."/>
            <person name="Mockaitis K."/>
            <person name="Schmutz J."/>
            <person name="Haiminen N."/>
            <person name="Iii D.L."/>
            <person name="Cornejo O."/>
            <person name="Findley S.D."/>
            <person name="Zheng P."/>
            <person name="Utro F."/>
            <person name="Royaert S."/>
            <person name="Saski C."/>
            <person name="Jenkins J."/>
            <person name="Podicheti R."/>
            <person name="Zhao M."/>
            <person name="Scheffler B.E."/>
            <person name="Stack J.C."/>
            <person name="Feltus F.A."/>
            <person name="Mustiga G.M."/>
            <person name="Amores F."/>
            <person name="Phillips W."/>
            <person name="Marelli J.P."/>
            <person name="May G.D."/>
            <person name="Shapiro H."/>
            <person name="Ma J."/>
            <person name="Bustamante C.D."/>
            <person name="Schnell R.J."/>
            <person name="Main D."/>
            <person name="Gilbert D."/>
            <person name="Parida L."/>
            <person name="Kuhn D.N."/>
        </authorList>
    </citation>
    <scope>NUCLEOTIDE SEQUENCE [LARGE SCALE GENOMIC DNA]</scope>
    <source>
        <strain evidence="2">cv. Matina 1-6</strain>
    </source>
</reference>
<dbReference type="Gramene" id="EOX96032">
    <property type="protein sequence ID" value="EOX96032"/>
    <property type="gene ID" value="TCM_005382"/>
</dbReference>
<evidence type="ECO:0000313" key="2">
    <source>
        <dbReference type="Proteomes" id="UP000026915"/>
    </source>
</evidence>
<dbReference type="EMBL" id="CM001879">
    <property type="protein sequence ID" value="EOX96032.1"/>
    <property type="molecule type" value="Genomic_DNA"/>
</dbReference>
<name>A0A061DUF6_THECC</name>
<sequence>MALKEASATSPSSSCSPYPTKFGCFLEPSETIEKRLKSCRFYWEYAIIILSEKGGVDINHQIGSN</sequence>
<organism evidence="1 2">
    <name type="scientific">Theobroma cacao</name>
    <name type="common">Cacao</name>
    <name type="synonym">Cocoa</name>
    <dbReference type="NCBI Taxonomy" id="3641"/>
    <lineage>
        <taxon>Eukaryota</taxon>
        <taxon>Viridiplantae</taxon>
        <taxon>Streptophyta</taxon>
        <taxon>Embryophyta</taxon>
        <taxon>Tracheophyta</taxon>
        <taxon>Spermatophyta</taxon>
        <taxon>Magnoliopsida</taxon>
        <taxon>eudicotyledons</taxon>
        <taxon>Gunneridae</taxon>
        <taxon>Pentapetalae</taxon>
        <taxon>rosids</taxon>
        <taxon>malvids</taxon>
        <taxon>Malvales</taxon>
        <taxon>Malvaceae</taxon>
        <taxon>Byttnerioideae</taxon>
        <taxon>Theobroma</taxon>
    </lineage>
</organism>
<evidence type="ECO:0000313" key="1">
    <source>
        <dbReference type="EMBL" id="EOX96032.1"/>
    </source>
</evidence>
<keyword evidence="2" id="KW-1185">Reference proteome</keyword>
<dbReference type="InParanoid" id="A0A061DUF6"/>
<proteinExistence type="predicted"/>
<dbReference type="Proteomes" id="UP000026915">
    <property type="component" value="Chromosome 1"/>
</dbReference>
<dbReference type="HOGENOM" id="CLU_2854180_0_0_1"/>
<dbReference type="AlphaFoldDB" id="A0A061DUF6"/>